<dbReference type="OrthoDB" id="2379186at2759"/>
<comment type="caution">
    <text evidence="1">The sequence shown here is derived from an EMBL/GenBank/DDBJ whole genome shotgun (WGS) entry which is preliminary data.</text>
</comment>
<dbReference type="AlphaFoldDB" id="A0A9P5Z2N1"/>
<protein>
    <recommendedName>
        <fullName evidence="3">Protein kinase domain-containing protein</fullName>
    </recommendedName>
</protein>
<organism evidence="1 2">
    <name type="scientific">Pholiota conissans</name>
    <dbReference type="NCBI Taxonomy" id="109636"/>
    <lineage>
        <taxon>Eukaryota</taxon>
        <taxon>Fungi</taxon>
        <taxon>Dikarya</taxon>
        <taxon>Basidiomycota</taxon>
        <taxon>Agaricomycotina</taxon>
        <taxon>Agaricomycetes</taxon>
        <taxon>Agaricomycetidae</taxon>
        <taxon>Agaricales</taxon>
        <taxon>Agaricineae</taxon>
        <taxon>Strophariaceae</taxon>
        <taxon>Pholiota</taxon>
    </lineage>
</organism>
<dbReference type="EMBL" id="MU155202">
    <property type="protein sequence ID" value="KAF9480017.1"/>
    <property type="molecule type" value="Genomic_DNA"/>
</dbReference>
<evidence type="ECO:0008006" key="3">
    <source>
        <dbReference type="Google" id="ProtNLM"/>
    </source>
</evidence>
<gene>
    <name evidence="1" type="ORF">BDN70DRAFT_833598</name>
</gene>
<dbReference type="InterPro" id="IPR011009">
    <property type="entry name" value="Kinase-like_dom_sf"/>
</dbReference>
<accession>A0A9P5Z2N1</accession>
<dbReference type="Proteomes" id="UP000807469">
    <property type="component" value="Unassembled WGS sequence"/>
</dbReference>
<evidence type="ECO:0000313" key="2">
    <source>
        <dbReference type="Proteomes" id="UP000807469"/>
    </source>
</evidence>
<dbReference type="Gene3D" id="1.10.510.10">
    <property type="entry name" value="Transferase(Phosphotransferase) domain 1"/>
    <property type="match status" value="1"/>
</dbReference>
<dbReference type="SUPFAM" id="SSF56112">
    <property type="entry name" value="Protein kinase-like (PK-like)"/>
    <property type="match status" value="1"/>
</dbReference>
<sequence length="531" mass="60570">MFTVKLWDFETMNDLKKLIKAEGAILFKDTDACSIRIYKALSAIGDILHTNDYEMLGSNLVVRDVFPVLDPELVHIVIEHPREISRKKRRRTDDILESWRSKRPKTHLPSVDELQGVLEAPLLDSEKILIPETYYNTLITAFPDTCDESDIGTLFAIGEPDPPLSFFYVVVSEPLPDDATEDAFHRFWDDNIRRALKFLLPAGKAIRNSNQHSETRNLRPDFAFILKRICVFRGEEQDPCSRESPKAELVEKLCWVYEPAPYVLGYYCEGYQLTLVAIIAPEYPGSKPKVRELISLGLKLRRNRIANLRHIINLSNILSQLADIVQVSADDFQTFEGSNSTVEIAGFRIIKTYTCKNAEDKIEHVKRIYEALALWKVPNTDMLVHINKNVTHFMPRGIAGQPTSEKELRECIACILESLDVAHRIPKYHRDIRWDNVIRRIDDRSKWFLIDWEDASGTPTMAQPTFASETHSPAIFGDGHAGEVDIWGVGYLIKTCAAVDISKEFRNLGQQICDKSRSLKVPNVLGFIATQ</sequence>
<proteinExistence type="predicted"/>
<name>A0A9P5Z2N1_9AGAR</name>
<evidence type="ECO:0000313" key="1">
    <source>
        <dbReference type="EMBL" id="KAF9480017.1"/>
    </source>
</evidence>
<keyword evidence="2" id="KW-1185">Reference proteome</keyword>
<reference evidence="1" key="1">
    <citation type="submission" date="2020-11" db="EMBL/GenBank/DDBJ databases">
        <authorList>
            <consortium name="DOE Joint Genome Institute"/>
            <person name="Ahrendt S."/>
            <person name="Riley R."/>
            <person name="Andreopoulos W."/>
            <person name="Labutti K."/>
            <person name="Pangilinan J."/>
            <person name="Ruiz-Duenas F.J."/>
            <person name="Barrasa J.M."/>
            <person name="Sanchez-Garcia M."/>
            <person name="Camarero S."/>
            <person name="Miyauchi S."/>
            <person name="Serrano A."/>
            <person name="Linde D."/>
            <person name="Babiker R."/>
            <person name="Drula E."/>
            <person name="Ayuso-Fernandez I."/>
            <person name="Pacheco R."/>
            <person name="Padilla G."/>
            <person name="Ferreira P."/>
            <person name="Barriuso J."/>
            <person name="Kellner H."/>
            <person name="Castanera R."/>
            <person name="Alfaro M."/>
            <person name="Ramirez L."/>
            <person name="Pisabarro A.G."/>
            <person name="Kuo A."/>
            <person name="Tritt A."/>
            <person name="Lipzen A."/>
            <person name="He G."/>
            <person name="Yan M."/>
            <person name="Ng V."/>
            <person name="Cullen D."/>
            <person name="Martin F."/>
            <person name="Rosso M.-N."/>
            <person name="Henrissat B."/>
            <person name="Hibbett D."/>
            <person name="Martinez A.T."/>
            <person name="Grigoriev I.V."/>
        </authorList>
    </citation>
    <scope>NUCLEOTIDE SEQUENCE</scope>
    <source>
        <strain evidence="1">CIRM-BRFM 674</strain>
    </source>
</reference>